<dbReference type="EMBL" id="JAZAVJ010000183">
    <property type="protein sequence ID" value="KAK7408547.1"/>
    <property type="molecule type" value="Genomic_DNA"/>
</dbReference>
<keyword evidence="3" id="KW-1185">Reference proteome</keyword>
<organism evidence="2 3">
    <name type="scientific">Neonectria punicea</name>
    <dbReference type="NCBI Taxonomy" id="979145"/>
    <lineage>
        <taxon>Eukaryota</taxon>
        <taxon>Fungi</taxon>
        <taxon>Dikarya</taxon>
        <taxon>Ascomycota</taxon>
        <taxon>Pezizomycotina</taxon>
        <taxon>Sordariomycetes</taxon>
        <taxon>Hypocreomycetidae</taxon>
        <taxon>Hypocreales</taxon>
        <taxon>Nectriaceae</taxon>
        <taxon>Neonectria</taxon>
    </lineage>
</organism>
<keyword evidence="1" id="KW-1133">Transmembrane helix</keyword>
<evidence type="ECO:0000256" key="1">
    <source>
        <dbReference type="SAM" id="Phobius"/>
    </source>
</evidence>
<evidence type="ECO:0000313" key="2">
    <source>
        <dbReference type="EMBL" id="KAK7408547.1"/>
    </source>
</evidence>
<accession>A0ABR1GSS6</accession>
<feature type="transmembrane region" description="Helical" evidence="1">
    <location>
        <begin position="66"/>
        <end position="89"/>
    </location>
</feature>
<proteinExistence type="predicted"/>
<evidence type="ECO:0000313" key="3">
    <source>
        <dbReference type="Proteomes" id="UP001498476"/>
    </source>
</evidence>
<sequence>MPASTSIVMPNPVESSIEEFKMFISFVFSVSIFGASTFAVVVGQMTDPADLWKPDAPPFALSTVRTFLAIAWLCFILSIAVAGYSSSLLTIRRHQAGGVYDETWGKKWDVIGILASAMLHLLLVTAFLFLSLSMVPYANAVGWVAVGFSCLAYVFVMGLTIYQFWSHLRRK</sequence>
<feature type="transmembrane region" description="Helical" evidence="1">
    <location>
        <begin position="140"/>
        <end position="165"/>
    </location>
</feature>
<feature type="transmembrane region" description="Helical" evidence="1">
    <location>
        <begin position="110"/>
        <end position="134"/>
    </location>
</feature>
<name>A0ABR1GSS6_9HYPO</name>
<dbReference type="Proteomes" id="UP001498476">
    <property type="component" value="Unassembled WGS sequence"/>
</dbReference>
<keyword evidence="1" id="KW-0472">Membrane</keyword>
<protein>
    <recommendedName>
        <fullName evidence="4">MARVEL domain-containing protein</fullName>
    </recommendedName>
</protein>
<keyword evidence="1" id="KW-0812">Transmembrane</keyword>
<evidence type="ECO:0008006" key="4">
    <source>
        <dbReference type="Google" id="ProtNLM"/>
    </source>
</evidence>
<gene>
    <name evidence="2" type="ORF">QQX98_009308</name>
</gene>
<reference evidence="2 3" key="1">
    <citation type="journal article" date="2025" name="Microbiol. Resour. Announc.">
        <title>Draft genome sequences for Neonectria magnoliae and Neonectria punicea, canker pathogens of Liriodendron tulipifera and Acer saccharum in West Virginia.</title>
        <authorList>
            <person name="Petronek H.M."/>
            <person name="Kasson M.T."/>
            <person name="Metheny A.M."/>
            <person name="Stauder C.M."/>
            <person name="Lovett B."/>
            <person name="Lynch S.C."/>
            <person name="Garnas J.R."/>
            <person name="Kasson L.R."/>
            <person name="Stajich J.E."/>
        </authorList>
    </citation>
    <scope>NUCLEOTIDE SEQUENCE [LARGE SCALE GENOMIC DNA]</scope>
    <source>
        <strain evidence="2 3">NRRL 64653</strain>
    </source>
</reference>
<feature type="transmembrane region" description="Helical" evidence="1">
    <location>
        <begin position="23"/>
        <end position="46"/>
    </location>
</feature>
<comment type="caution">
    <text evidence="2">The sequence shown here is derived from an EMBL/GenBank/DDBJ whole genome shotgun (WGS) entry which is preliminary data.</text>
</comment>